<dbReference type="InterPro" id="IPR045864">
    <property type="entry name" value="aa-tRNA-synth_II/BPL/LPL"/>
</dbReference>
<dbReference type="InterPro" id="IPR036621">
    <property type="entry name" value="Anticodon-bd_dom_sf"/>
</dbReference>
<evidence type="ECO:0000256" key="5">
    <source>
        <dbReference type="ARBA" id="ARBA00022840"/>
    </source>
</evidence>
<dbReference type="Pfam" id="PF00587">
    <property type="entry name" value="tRNA-synt_2b"/>
    <property type="match status" value="1"/>
</dbReference>
<dbReference type="PANTHER" id="PTHR42753:SF2">
    <property type="entry name" value="PROLINE--TRNA LIGASE"/>
    <property type="match status" value="1"/>
</dbReference>
<keyword evidence="3" id="KW-0436">Ligase</keyword>
<dbReference type="EC" id="6.1.1.15" evidence="2"/>
<dbReference type="PRINTS" id="PR01046">
    <property type="entry name" value="TRNASYNTHPRO"/>
</dbReference>
<dbReference type="InterPro" id="IPR006195">
    <property type="entry name" value="aa-tRNA-synth_II"/>
</dbReference>
<dbReference type="GO" id="GO:0004827">
    <property type="term" value="F:proline-tRNA ligase activity"/>
    <property type="evidence" value="ECO:0007669"/>
    <property type="project" value="UniProtKB-EC"/>
</dbReference>
<dbReference type="GO" id="GO:0005739">
    <property type="term" value="C:mitochondrion"/>
    <property type="evidence" value="ECO:0007669"/>
    <property type="project" value="TreeGrafter"/>
</dbReference>
<evidence type="ECO:0000256" key="7">
    <source>
        <dbReference type="ARBA" id="ARBA00023146"/>
    </source>
</evidence>
<dbReference type="SUPFAM" id="SSF52954">
    <property type="entry name" value="Class II aaRS ABD-related"/>
    <property type="match status" value="1"/>
</dbReference>
<dbReference type="SUPFAM" id="SSF55681">
    <property type="entry name" value="Class II aaRS and biotin synthetases"/>
    <property type="match status" value="1"/>
</dbReference>
<dbReference type="CDD" id="cd00779">
    <property type="entry name" value="ProRS_core_prok"/>
    <property type="match status" value="1"/>
</dbReference>
<evidence type="ECO:0000256" key="1">
    <source>
        <dbReference type="ARBA" id="ARBA00008226"/>
    </source>
</evidence>
<evidence type="ECO:0000313" key="11">
    <source>
        <dbReference type="EMBL" id="MBW0464024.1"/>
    </source>
</evidence>
<comment type="similarity">
    <text evidence="1">Belongs to the class-II aminoacyl-tRNA synthetase family.</text>
</comment>
<dbReference type="InterPro" id="IPR004500">
    <property type="entry name" value="Pro-tRNA-synth_IIa_bac-type"/>
</dbReference>
<keyword evidence="7" id="KW-0030">Aminoacyl-tRNA synthetase</keyword>
<dbReference type="InterPro" id="IPR002314">
    <property type="entry name" value="aa-tRNA-synt_IIb"/>
</dbReference>
<keyword evidence="12" id="KW-1185">Reference proteome</keyword>
<evidence type="ECO:0000256" key="9">
    <source>
        <dbReference type="ARBA" id="ARBA00047671"/>
    </source>
</evidence>
<sequence>MFFNPSLAKISFLPRSLQSHHAFFHLSILHPASLQSSRYCPTIPLKNSDAASSSDLLISAGFIRQSSSGLWSLLPNALRVLHKIESIIRLEINAIGASEISMPLLQNSSLWKKSGRWNQAGHELFRLVDRKGSSLLLSPTHEEEITQLIKNDLLSTKHLPLKLFHIGRKFRDEPRPRAGLLRSREFIMKDLYTFDSNQTNALKSYHQVQLAYKKIFNTIGLPITIAEADSGAIGGSKSHEYHFKSNSGEDTLVHCPQCSSTFNQELAQSILSPNPNQINQTQVKFYFLPNSTTLLAVLLPLSHAIHPLKLAKIHPQHQLVSFDTFKPNFQLAWDQLHVLIDQSCTTIDIQDIYQHVSQQLSHILNSSTSSQHLSNHPSHPKLDSSPLPVWPSLPTYSIHDVRNVSTDLDSNSSSTPHKFEELCVKCGSKLEFSSAIEVAHTFYLGTKYSASLNATFNSLDSTTGQQVTLPFEMGCYGIGVSRLISAIAECYRIENKLRWPINIAPFKICLIIPPTQTVTLDILSLATTLARNLETNLPDMLGEVLIDDRNQRIGWKLNDAELIGYPILIILGNKWINNGIMEIRNQFLNTTTEIDGISFSKKDNELCNLEPLISKSVELLESLKITY</sequence>
<evidence type="ECO:0000259" key="10">
    <source>
        <dbReference type="PROSITE" id="PS50862"/>
    </source>
</evidence>
<dbReference type="Pfam" id="PF03129">
    <property type="entry name" value="HGTP_anticodon"/>
    <property type="match status" value="1"/>
</dbReference>
<dbReference type="GO" id="GO:0005524">
    <property type="term" value="F:ATP binding"/>
    <property type="evidence" value="ECO:0007669"/>
    <property type="project" value="UniProtKB-KW"/>
</dbReference>
<organism evidence="11 12">
    <name type="scientific">Austropuccinia psidii MF-1</name>
    <dbReference type="NCBI Taxonomy" id="1389203"/>
    <lineage>
        <taxon>Eukaryota</taxon>
        <taxon>Fungi</taxon>
        <taxon>Dikarya</taxon>
        <taxon>Basidiomycota</taxon>
        <taxon>Pucciniomycotina</taxon>
        <taxon>Pucciniomycetes</taxon>
        <taxon>Pucciniales</taxon>
        <taxon>Sphaerophragmiaceae</taxon>
        <taxon>Austropuccinia</taxon>
    </lineage>
</organism>
<dbReference type="InterPro" id="IPR050062">
    <property type="entry name" value="Pro-tRNA_synthetase"/>
</dbReference>
<name>A0A9Q3BEJ7_9BASI</name>
<dbReference type="AlphaFoldDB" id="A0A9Q3BEJ7"/>
<reference evidence="11" key="1">
    <citation type="submission" date="2021-03" db="EMBL/GenBank/DDBJ databases">
        <title>Draft genome sequence of rust myrtle Austropuccinia psidii MF-1, a brazilian biotype.</title>
        <authorList>
            <person name="Quecine M.C."/>
            <person name="Pachon D.M.R."/>
            <person name="Bonatelli M.L."/>
            <person name="Correr F.H."/>
            <person name="Franceschini L.M."/>
            <person name="Leite T.F."/>
            <person name="Margarido G.R.A."/>
            <person name="Almeida C.A."/>
            <person name="Ferrarezi J.A."/>
            <person name="Labate C.A."/>
        </authorList>
    </citation>
    <scope>NUCLEOTIDE SEQUENCE</scope>
    <source>
        <strain evidence="11">MF-1</strain>
    </source>
</reference>
<dbReference type="PROSITE" id="PS50862">
    <property type="entry name" value="AA_TRNA_LIGASE_II"/>
    <property type="match status" value="1"/>
</dbReference>
<evidence type="ECO:0000256" key="6">
    <source>
        <dbReference type="ARBA" id="ARBA00022917"/>
    </source>
</evidence>
<evidence type="ECO:0000313" key="12">
    <source>
        <dbReference type="Proteomes" id="UP000765509"/>
    </source>
</evidence>
<dbReference type="GO" id="GO:0006433">
    <property type="term" value="P:prolyl-tRNA aminoacylation"/>
    <property type="evidence" value="ECO:0007669"/>
    <property type="project" value="InterPro"/>
</dbReference>
<comment type="caution">
    <text evidence="11">The sequence shown here is derived from an EMBL/GenBank/DDBJ whole genome shotgun (WGS) entry which is preliminary data.</text>
</comment>
<dbReference type="InterPro" id="IPR033730">
    <property type="entry name" value="ProRS_core_prok"/>
</dbReference>
<comment type="catalytic activity">
    <reaction evidence="9">
        <text>tRNA(Pro) + L-proline + ATP = L-prolyl-tRNA(Pro) + AMP + diphosphate</text>
        <dbReference type="Rhea" id="RHEA:14305"/>
        <dbReference type="Rhea" id="RHEA-COMP:9700"/>
        <dbReference type="Rhea" id="RHEA-COMP:9702"/>
        <dbReference type="ChEBI" id="CHEBI:30616"/>
        <dbReference type="ChEBI" id="CHEBI:33019"/>
        <dbReference type="ChEBI" id="CHEBI:60039"/>
        <dbReference type="ChEBI" id="CHEBI:78442"/>
        <dbReference type="ChEBI" id="CHEBI:78532"/>
        <dbReference type="ChEBI" id="CHEBI:456215"/>
        <dbReference type="EC" id="6.1.1.15"/>
    </reaction>
</comment>
<keyword evidence="4" id="KW-0547">Nucleotide-binding</keyword>
<keyword evidence="6" id="KW-0648">Protein biosynthesis</keyword>
<evidence type="ECO:0000256" key="8">
    <source>
        <dbReference type="ARBA" id="ARBA00029731"/>
    </source>
</evidence>
<protein>
    <recommendedName>
        <fullName evidence="2">proline--tRNA ligase</fullName>
        <ecNumber evidence="2">6.1.1.15</ecNumber>
    </recommendedName>
    <alternativeName>
        <fullName evidence="8">Prolyl-tRNA synthetase</fullName>
    </alternativeName>
</protein>
<proteinExistence type="inferred from homology"/>
<dbReference type="Proteomes" id="UP000765509">
    <property type="component" value="Unassembled WGS sequence"/>
</dbReference>
<dbReference type="PANTHER" id="PTHR42753">
    <property type="entry name" value="MITOCHONDRIAL RIBOSOME PROTEIN L39/PROLYL-TRNA LIGASE FAMILY MEMBER"/>
    <property type="match status" value="1"/>
</dbReference>
<dbReference type="Gene3D" id="3.40.50.800">
    <property type="entry name" value="Anticodon-binding domain"/>
    <property type="match status" value="1"/>
</dbReference>
<keyword evidence="5" id="KW-0067">ATP-binding</keyword>
<dbReference type="NCBIfam" id="TIGR00409">
    <property type="entry name" value="proS_fam_II"/>
    <property type="match status" value="1"/>
</dbReference>
<feature type="domain" description="Aminoacyl-transfer RNA synthetases class-II family profile" evidence="10">
    <location>
        <begin position="64"/>
        <end position="500"/>
    </location>
</feature>
<evidence type="ECO:0000256" key="2">
    <source>
        <dbReference type="ARBA" id="ARBA00012831"/>
    </source>
</evidence>
<evidence type="ECO:0000256" key="4">
    <source>
        <dbReference type="ARBA" id="ARBA00022741"/>
    </source>
</evidence>
<accession>A0A9Q3BEJ7</accession>
<dbReference type="InterPro" id="IPR004154">
    <property type="entry name" value="Anticodon-bd"/>
</dbReference>
<dbReference type="Gene3D" id="3.30.930.10">
    <property type="entry name" value="Bira Bifunctional Protein, Domain 2"/>
    <property type="match status" value="2"/>
</dbReference>
<dbReference type="InterPro" id="IPR002316">
    <property type="entry name" value="Pro-tRNA-ligase_IIa"/>
</dbReference>
<gene>
    <name evidence="11" type="ORF">O181_003739</name>
</gene>
<evidence type="ECO:0000256" key="3">
    <source>
        <dbReference type="ARBA" id="ARBA00022598"/>
    </source>
</evidence>
<dbReference type="OrthoDB" id="10267474at2759"/>
<dbReference type="EMBL" id="AVOT02000683">
    <property type="protein sequence ID" value="MBW0464024.1"/>
    <property type="molecule type" value="Genomic_DNA"/>
</dbReference>